<sequence length="240" mass="25850">MKRWKSLTAALCAAVLLCGFSTTAYAGGGEYEDYGDPTMETLAPEPEPTIEPGQGFSEEGGFVTRDLLYDENTNKQFITVQTSGGATFYFVIDYDKPVDEEGEQYETYFLNVVDEADLLAAAEAAGVEQAVCSCSEKCEVGAVNTECAVCSVNMGKCVGVAPEPAETEEPAEEPETGGSMGRLLLILAVAGIGGGAAFYFKVIRPKQQQAAEPEEDYGEEDYEDDGPPWDEDENSEEDEE</sequence>
<feature type="region of interest" description="Disordered" evidence="1">
    <location>
        <begin position="209"/>
        <end position="240"/>
    </location>
</feature>
<evidence type="ECO:0000256" key="3">
    <source>
        <dbReference type="SAM" id="SignalP"/>
    </source>
</evidence>
<keyword evidence="2" id="KW-0472">Membrane</keyword>
<keyword evidence="6" id="KW-1185">Reference proteome</keyword>
<feature type="chain" id="PRO_5045523609" evidence="3">
    <location>
        <begin position="27"/>
        <end position="240"/>
    </location>
</feature>
<evidence type="ECO:0000259" key="4">
    <source>
        <dbReference type="Pfam" id="PF14283"/>
    </source>
</evidence>
<keyword evidence="3" id="KW-0732">Signal</keyword>
<evidence type="ECO:0000256" key="2">
    <source>
        <dbReference type="SAM" id="Phobius"/>
    </source>
</evidence>
<organism evidence="5 6">
    <name type="scientific">Faecalibacterium butyricigenerans</name>
    <dbReference type="NCBI Taxonomy" id="1851427"/>
    <lineage>
        <taxon>Bacteria</taxon>
        <taxon>Bacillati</taxon>
        <taxon>Bacillota</taxon>
        <taxon>Clostridia</taxon>
        <taxon>Eubacteriales</taxon>
        <taxon>Oscillospiraceae</taxon>
        <taxon>Faecalibacterium</taxon>
    </lineage>
</organism>
<feature type="compositionally biased region" description="Acidic residues" evidence="1">
    <location>
        <begin position="212"/>
        <end position="240"/>
    </location>
</feature>
<evidence type="ECO:0000256" key="1">
    <source>
        <dbReference type="SAM" id="MobiDB-lite"/>
    </source>
</evidence>
<protein>
    <submittedName>
        <fullName evidence="5">DUF4366 domain-containing protein</fullName>
    </submittedName>
</protein>
<accession>A0ABS8F8Y5</accession>
<comment type="caution">
    <text evidence="5">The sequence shown here is derived from an EMBL/GenBank/DDBJ whole genome shotgun (WGS) entry which is preliminary data.</text>
</comment>
<dbReference type="InterPro" id="IPR025376">
    <property type="entry name" value="CD1107-like_dom"/>
</dbReference>
<dbReference type="Proteomes" id="UP001430637">
    <property type="component" value="Unassembled WGS sequence"/>
</dbReference>
<name>A0ABS8F8Y5_9FIRM</name>
<feature type="domain" description="Mobile element protein CD1107-like" evidence="4">
    <location>
        <begin position="55"/>
        <end position="208"/>
    </location>
</feature>
<proteinExistence type="predicted"/>
<reference evidence="5" key="1">
    <citation type="submission" date="2021-10" db="EMBL/GenBank/DDBJ databases">
        <title>Anaerobic single-cell dispensing facilitates the cultivation of human gut bacteria.</title>
        <authorList>
            <person name="Afrizal A."/>
        </authorList>
    </citation>
    <scope>NUCLEOTIDE SEQUENCE</scope>
    <source>
        <strain evidence="5">CLA-AA-H233</strain>
    </source>
</reference>
<gene>
    <name evidence="5" type="ORF">LKD23_03535</name>
</gene>
<dbReference type="Pfam" id="PF14283">
    <property type="entry name" value="CD1107-like"/>
    <property type="match status" value="1"/>
</dbReference>
<dbReference type="RefSeq" id="WP_025483356.1">
    <property type="nucleotide sequence ID" value="NZ_JAJEQL010000005.1"/>
</dbReference>
<feature type="transmembrane region" description="Helical" evidence="2">
    <location>
        <begin position="180"/>
        <end position="200"/>
    </location>
</feature>
<evidence type="ECO:0000313" key="6">
    <source>
        <dbReference type="Proteomes" id="UP001430637"/>
    </source>
</evidence>
<keyword evidence="2" id="KW-0812">Transmembrane</keyword>
<feature type="signal peptide" evidence="3">
    <location>
        <begin position="1"/>
        <end position="26"/>
    </location>
</feature>
<dbReference type="EMBL" id="JAJEQL010000005">
    <property type="protein sequence ID" value="MCC2198836.1"/>
    <property type="molecule type" value="Genomic_DNA"/>
</dbReference>
<evidence type="ECO:0000313" key="5">
    <source>
        <dbReference type="EMBL" id="MCC2198836.1"/>
    </source>
</evidence>
<keyword evidence="2" id="KW-1133">Transmembrane helix</keyword>